<accession>A0ABC9CLX0</accession>
<dbReference type="Proteomes" id="UP001497457">
    <property type="component" value="Chromosome 3rd"/>
</dbReference>
<organism evidence="3 4">
    <name type="scientific">Urochloa decumbens</name>
    <dbReference type="NCBI Taxonomy" id="240449"/>
    <lineage>
        <taxon>Eukaryota</taxon>
        <taxon>Viridiplantae</taxon>
        <taxon>Streptophyta</taxon>
        <taxon>Embryophyta</taxon>
        <taxon>Tracheophyta</taxon>
        <taxon>Spermatophyta</taxon>
        <taxon>Magnoliopsida</taxon>
        <taxon>Liliopsida</taxon>
        <taxon>Poales</taxon>
        <taxon>Poaceae</taxon>
        <taxon>PACMAD clade</taxon>
        <taxon>Panicoideae</taxon>
        <taxon>Panicodae</taxon>
        <taxon>Paniceae</taxon>
        <taxon>Melinidinae</taxon>
        <taxon>Urochloa</taxon>
    </lineage>
</organism>
<dbReference type="SUPFAM" id="SSF52047">
    <property type="entry name" value="RNI-like"/>
    <property type="match status" value="1"/>
</dbReference>
<dbReference type="InterPro" id="IPR001810">
    <property type="entry name" value="F-box_dom"/>
</dbReference>
<dbReference type="InterPro" id="IPR050232">
    <property type="entry name" value="FBL13/AtMIF1-like"/>
</dbReference>
<dbReference type="SUPFAM" id="SSF81383">
    <property type="entry name" value="F-box domain"/>
    <property type="match status" value="1"/>
</dbReference>
<dbReference type="PROSITE" id="PS50181">
    <property type="entry name" value="FBOX"/>
    <property type="match status" value="1"/>
</dbReference>
<sequence>MPSLGLQRLSSKRPRKTSSPSPATPDGTTDHLTPLPDEMVEEILRRLPLDDAVRTSFLAKPWRFRWTNCPGLELSAQDPPAAVDFFLTRYACDVSRAHLEVPQESLGKIDGWIRALAAKGIRCLAVCFIPEGALRLPLLPASLFSCGELTTLMLKHCDIPALPPGFDGFPGLLELKLEYVNFGEDGERTFEALIAKSPSLTCLSILFPSISSDDDDDEENYNYREWKIRAPNLKIFKMSAWEDYGWSVDDLPLIEEACVQLEGPELSRILPGLANVWNLSVEIADDDTILRRLPYFINLKCLSLYTFLTNSSTVLSMLCILSNAPILEDLRITLLHENEETMEVNMDELVLNTLGTVEWLFSRLKHFCLDQSIGHRNEMQFIELLMSKAIVLQQIEISVRDDSSKSLEAVFYELSQYKKASSSQAEVIVNRFVDCYMDQIEDDEEP</sequence>
<dbReference type="InterPro" id="IPR032675">
    <property type="entry name" value="LRR_dom_sf"/>
</dbReference>
<name>A0ABC9CLX0_9POAL</name>
<proteinExistence type="predicted"/>
<dbReference type="InterPro" id="IPR055411">
    <property type="entry name" value="LRR_FXL15/At3g58940/PEG3-like"/>
</dbReference>
<feature type="region of interest" description="Disordered" evidence="1">
    <location>
        <begin position="1"/>
        <end position="34"/>
    </location>
</feature>
<evidence type="ECO:0000313" key="4">
    <source>
        <dbReference type="Proteomes" id="UP001497457"/>
    </source>
</evidence>
<dbReference type="InterPro" id="IPR036047">
    <property type="entry name" value="F-box-like_dom_sf"/>
</dbReference>
<gene>
    <name evidence="3" type="ORF">URODEC1_LOCUS76444</name>
</gene>
<reference evidence="3 4" key="2">
    <citation type="submission" date="2024-10" db="EMBL/GenBank/DDBJ databases">
        <authorList>
            <person name="Ryan C."/>
        </authorList>
    </citation>
    <scope>NUCLEOTIDE SEQUENCE [LARGE SCALE GENOMIC DNA]</scope>
</reference>
<evidence type="ECO:0000313" key="3">
    <source>
        <dbReference type="EMBL" id="CAL5022360.1"/>
    </source>
</evidence>
<feature type="domain" description="F-box" evidence="2">
    <location>
        <begin position="29"/>
        <end position="63"/>
    </location>
</feature>
<dbReference type="AlphaFoldDB" id="A0ABC9CLX0"/>
<protein>
    <recommendedName>
        <fullName evidence="2">F-box domain-containing protein</fullName>
    </recommendedName>
</protein>
<dbReference type="EMBL" id="OZ075113">
    <property type="protein sequence ID" value="CAL5022360.1"/>
    <property type="molecule type" value="Genomic_DNA"/>
</dbReference>
<reference evidence="4" key="1">
    <citation type="submission" date="2024-06" db="EMBL/GenBank/DDBJ databases">
        <authorList>
            <person name="Ryan C."/>
        </authorList>
    </citation>
    <scope>NUCLEOTIDE SEQUENCE [LARGE SCALE GENOMIC DNA]</scope>
</reference>
<dbReference type="PANTHER" id="PTHR31900">
    <property type="entry name" value="F-BOX/RNI SUPERFAMILY PROTEIN-RELATED"/>
    <property type="match status" value="1"/>
</dbReference>
<dbReference type="PANTHER" id="PTHR31900:SF32">
    <property type="entry name" value="F-BOX_RNI_FBD-LIKE DOMAIN PROTEIN"/>
    <property type="match status" value="1"/>
</dbReference>
<dbReference type="Pfam" id="PF24758">
    <property type="entry name" value="LRR_At5g56370"/>
    <property type="match status" value="1"/>
</dbReference>
<dbReference type="Gene3D" id="3.80.10.10">
    <property type="entry name" value="Ribonuclease Inhibitor"/>
    <property type="match status" value="1"/>
</dbReference>
<evidence type="ECO:0000259" key="2">
    <source>
        <dbReference type="PROSITE" id="PS50181"/>
    </source>
</evidence>
<dbReference type="Pfam" id="PF00646">
    <property type="entry name" value="F-box"/>
    <property type="match status" value="1"/>
</dbReference>
<keyword evidence="4" id="KW-1185">Reference proteome</keyword>
<evidence type="ECO:0000256" key="1">
    <source>
        <dbReference type="SAM" id="MobiDB-lite"/>
    </source>
</evidence>